<protein>
    <submittedName>
        <fullName evidence="10">Purinergic receptor P2X 7</fullName>
    </submittedName>
</protein>
<evidence type="ECO:0000313" key="11">
    <source>
        <dbReference type="Proteomes" id="UP000002494"/>
    </source>
</evidence>
<keyword evidence="6" id="KW-0406">Ion transport</keyword>
<dbReference type="GO" id="GO:0005216">
    <property type="term" value="F:monoatomic ion channel activity"/>
    <property type="evidence" value="ECO:0007669"/>
    <property type="project" value="InterPro"/>
</dbReference>
<evidence type="ECO:0000313" key="12">
    <source>
        <dbReference type="RGD" id="3241"/>
    </source>
</evidence>
<evidence type="ECO:0000256" key="7">
    <source>
        <dbReference type="ARBA" id="ARBA00023136"/>
    </source>
</evidence>
<dbReference type="Proteomes" id="UP000002494">
    <property type="component" value="Chromosome 12"/>
</dbReference>
<comment type="subcellular location">
    <subcellularLocation>
        <location evidence="1">Endomembrane system</location>
    </subcellularLocation>
</comment>
<dbReference type="InterPro" id="IPR027309">
    <property type="entry name" value="P2X_extracellular_dom_sf"/>
</dbReference>
<reference evidence="10" key="2">
    <citation type="submission" date="2025-08" db="UniProtKB">
        <authorList>
            <consortium name="Ensembl"/>
        </authorList>
    </citation>
    <scope>IDENTIFICATION</scope>
    <source>
        <strain evidence="10">Brown Norway</strain>
    </source>
</reference>
<dbReference type="InterPro" id="IPR059116">
    <property type="entry name" value="P2X_receptor"/>
</dbReference>
<dbReference type="GO" id="GO:0012505">
    <property type="term" value="C:endomembrane system"/>
    <property type="evidence" value="ECO:0007669"/>
    <property type="project" value="UniProtKB-SubCell"/>
</dbReference>
<evidence type="ECO:0000256" key="6">
    <source>
        <dbReference type="ARBA" id="ARBA00023065"/>
    </source>
</evidence>
<evidence type="ECO:0000256" key="2">
    <source>
        <dbReference type="ARBA" id="ARBA00009848"/>
    </source>
</evidence>
<evidence type="ECO:0000313" key="10">
    <source>
        <dbReference type="Ensembl" id="ENSRNOP00000097214.1"/>
    </source>
</evidence>
<reference evidence="10" key="1">
    <citation type="submission" date="2024-01" db="EMBL/GenBank/DDBJ databases">
        <title>GRCr8: a new rat reference genome assembly contstructed from accurate long reads and long range scaffolding.</title>
        <authorList>
            <person name="Doris P.A."/>
            <person name="Kalbfleisch T."/>
            <person name="Li K."/>
            <person name="Howe K."/>
            <person name="Wood J."/>
        </authorList>
    </citation>
    <scope>NUCLEOTIDE SEQUENCE [LARGE SCALE GENOMIC DNA]</scope>
    <source>
        <strain evidence="10">Brown Norway</strain>
    </source>
</reference>
<evidence type="ECO:0000256" key="5">
    <source>
        <dbReference type="ARBA" id="ARBA00022989"/>
    </source>
</evidence>
<dbReference type="AlphaFoldDB" id="A0A8I6GLY9"/>
<keyword evidence="8" id="KW-1071">Ligand-gated ion channel</keyword>
<comment type="similarity">
    <text evidence="2">Belongs to the P2X receptor family.</text>
</comment>
<keyword evidence="7" id="KW-0472">Membrane</keyword>
<dbReference type="GO" id="GO:0016020">
    <property type="term" value="C:membrane"/>
    <property type="evidence" value="ECO:0007669"/>
    <property type="project" value="InterPro"/>
</dbReference>
<proteinExistence type="inferred from homology"/>
<keyword evidence="5" id="KW-1133">Transmembrane helix</keyword>
<evidence type="ECO:0000256" key="8">
    <source>
        <dbReference type="ARBA" id="ARBA00023286"/>
    </source>
</evidence>
<evidence type="ECO:0000256" key="3">
    <source>
        <dbReference type="ARBA" id="ARBA00022448"/>
    </source>
</evidence>
<evidence type="ECO:0000256" key="9">
    <source>
        <dbReference type="ARBA" id="ARBA00023303"/>
    </source>
</evidence>
<keyword evidence="9" id="KW-0407">Ion channel</keyword>
<reference evidence="10" key="3">
    <citation type="submission" date="2025-09" db="UniProtKB">
        <authorList>
            <consortium name="Ensembl"/>
        </authorList>
    </citation>
    <scope>IDENTIFICATION</scope>
    <source>
        <strain evidence="10">Brown Norway</strain>
    </source>
</reference>
<dbReference type="GeneTree" id="ENSGT01020000230351"/>
<dbReference type="Ensembl" id="ENSRNOT00000114333.2">
    <property type="protein sequence ID" value="ENSRNOP00000097214.1"/>
    <property type="gene ID" value="ENSRNOG00000001296.9"/>
</dbReference>
<dbReference type="PANTHER" id="PTHR10125:SF13">
    <property type="entry name" value="P2X PURINOCEPTOR 7"/>
    <property type="match status" value="1"/>
</dbReference>
<evidence type="ECO:0000256" key="1">
    <source>
        <dbReference type="ARBA" id="ARBA00004308"/>
    </source>
</evidence>
<organism evidence="10 11">
    <name type="scientific">Rattus norvegicus</name>
    <name type="common">Rat</name>
    <dbReference type="NCBI Taxonomy" id="10116"/>
    <lineage>
        <taxon>Eukaryota</taxon>
        <taxon>Metazoa</taxon>
        <taxon>Chordata</taxon>
        <taxon>Craniata</taxon>
        <taxon>Vertebrata</taxon>
        <taxon>Euteleostomi</taxon>
        <taxon>Mammalia</taxon>
        <taxon>Eutheria</taxon>
        <taxon>Euarchontoglires</taxon>
        <taxon>Glires</taxon>
        <taxon>Rodentia</taxon>
        <taxon>Myomorpha</taxon>
        <taxon>Muroidea</taxon>
        <taxon>Muridae</taxon>
        <taxon>Murinae</taxon>
        <taxon>Rattus</taxon>
    </lineage>
</organism>
<dbReference type="PRINTS" id="PR01314">
    <property type="entry name" value="P2X7RECEPTOR"/>
</dbReference>
<dbReference type="Gene3D" id="2.60.490.10">
    <property type="entry name" value="atp-gated p2x4 ion channel domain"/>
    <property type="match status" value="1"/>
</dbReference>
<keyword evidence="4" id="KW-0812">Transmembrane</keyword>
<keyword evidence="11" id="KW-1185">Reference proteome</keyword>
<dbReference type="InterPro" id="IPR003050">
    <property type="entry name" value="P2X7_purinoceptor"/>
</dbReference>
<dbReference type="PANTHER" id="PTHR10125">
    <property type="entry name" value="P2X PURINOCEPTOR"/>
    <property type="match status" value="1"/>
</dbReference>
<dbReference type="RGD" id="3241">
    <property type="gene designation" value="P2rx7"/>
</dbReference>
<evidence type="ECO:0000256" key="4">
    <source>
        <dbReference type="ARBA" id="ARBA00022692"/>
    </source>
</evidence>
<keyword evidence="3" id="KW-0813">Transport</keyword>
<dbReference type="GO" id="GO:0005524">
    <property type="term" value="F:ATP binding"/>
    <property type="evidence" value="ECO:0007669"/>
    <property type="project" value="InterPro"/>
</dbReference>
<gene>
    <name evidence="10 12" type="primary">P2rx7</name>
</gene>
<dbReference type="GO" id="GO:0001614">
    <property type="term" value="F:purinergic nucleotide receptor activity"/>
    <property type="evidence" value="ECO:0007669"/>
    <property type="project" value="InterPro"/>
</dbReference>
<accession>A0A8I6GLY9</accession>
<sequence length="155" mass="17440">MPACCSWNDVFQYETNKVTRIQSVNYGTIKWILHMTVFSYVSFALMSDKLYQRKEPLISSVHTKVKGVAEVTENVTEGGVTKLVHGIFDTADYTLPLQGNSFFVMTNYLKSEGQEQKLCPEGLSTCFLQESSQISKLQLRNPSAKEEEGSPELAQ</sequence>
<dbReference type="Pfam" id="PF00864">
    <property type="entry name" value="P2X_receptor"/>
    <property type="match status" value="1"/>
</dbReference>
<name>A0A8I6GLY9_RAT</name>
<dbReference type="Gene3D" id="1.10.287.940">
    <property type="entry name" value="atp-gated p2x4 ion channel"/>
    <property type="match status" value="1"/>
</dbReference>